<dbReference type="AlphaFoldDB" id="A0AAW8D3Q8"/>
<evidence type="ECO:0000259" key="7">
    <source>
        <dbReference type="Pfam" id="PF01011"/>
    </source>
</evidence>
<dbReference type="EC" id="1.1.2.8" evidence="8"/>
<evidence type="ECO:0000256" key="4">
    <source>
        <dbReference type="ARBA" id="ARBA00023002"/>
    </source>
</evidence>
<dbReference type="PANTHER" id="PTHR32303:SF10">
    <property type="entry name" value="OUTER MEMBRANE PROTEIN ASSEMBLY FACTOR BAMB"/>
    <property type="match status" value="1"/>
</dbReference>
<dbReference type="EMBL" id="JAUSRD010000014">
    <property type="protein sequence ID" value="MDP9895890.1"/>
    <property type="molecule type" value="Genomic_DNA"/>
</dbReference>
<sequence>MKPKSLVTLLISCGVLASPLLITACGGSSGGGTPAFPVVPAPPAPPPPGPGAPPPPPPAPATPSANLSDCCTAGDKDFPKVGGNLGNQNYSSLAKIDKAQVAKLGGAWVNQIEGGMATGNNQSTTVVVDGVIYIESAVGNVIAVDGKTGLTKWKWTTPYGSITRRGVAVAKDLGLVFTVATGNRLVALRTDTGAIAWIKQYPSSATDPDYQGALQKVALVYHDKRLFLGTNDGNRGAAFSADALTGKVLTSFWGVPRAGEIGYDTWGGAAESDRAGATPWIHPAVDPELGLIYWTFGNVRGGSSQNGSARPGLNLFANSIVALDLKTGEYKWHFQSVHHDIWDMDNVMSPVLADVKIDGKDRKVVIYGSKTGMYYILDRKDGSAPLGIDEVPVKQDARQASWPTQPLPRQGAWTETCIVDQPLGTAIPGDPNRAVPNYVKGCLYDAHWDVPILSIPGHGGGANWNHQAFSQRTGLVYTGMGYVSAAHSLTESSNGLRPPGTYMTGAVVAVDPSTNLVKWKKQMPYSLAHGNGILATASNLLFIGQPDGNLLAMDANDGSELWRFQTGAAISASPIAYEIDGEQYVAVYSGGTGIPYGDSAPRGDRLWAFKVGGTVMPPATPTPPVVRRPVSGSAVEGAALPTPNTVFLARVQTPANEPGATESTAVNAMTPTFMRVPANTTVTFTNPVANANTHCATQFFEGRFNFRLAPGQSATHTFDAPGEYFYNDCHSPRPTGKIVVY</sequence>
<accession>A0AAW8D3Q8</accession>
<dbReference type="InterPro" id="IPR011047">
    <property type="entry name" value="Quinoprotein_ADH-like_sf"/>
</dbReference>
<evidence type="ECO:0000256" key="6">
    <source>
        <dbReference type="SAM" id="SignalP"/>
    </source>
</evidence>
<dbReference type="SMART" id="SM00564">
    <property type="entry name" value="PQQ"/>
    <property type="match status" value="4"/>
</dbReference>
<dbReference type="RefSeq" id="WP_307686403.1">
    <property type="nucleotide sequence ID" value="NZ_JAUSRD010000014.1"/>
</dbReference>
<name>A0AAW8D3Q8_9BURK</name>
<dbReference type="PANTHER" id="PTHR32303">
    <property type="entry name" value="QUINOPROTEIN ALCOHOL DEHYDROGENASE (CYTOCHROME C)"/>
    <property type="match status" value="1"/>
</dbReference>
<dbReference type="Pfam" id="PF01011">
    <property type="entry name" value="PQQ"/>
    <property type="match status" value="2"/>
</dbReference>
<comment type="cofactor">
    <cofactor evidence="1">
        <name>pyrroloquinoline quinone</name>
        <dbReference type="ChEBI" id="CHEBI:58442"/>
    </cofactor>
</comment>
<comment type="subcellular location">
    <subcellularLocation>
        <location evidence="2">Periplasm</location>
    </subcellularLocation>
</comment>
<evidence type="ECO:0000256" key="3">
    <source>
        <dbReference type="ARBA" id="ARBA00008156"/>
    </source>
</evidence>
<dbReference type="SUPFAM" id="SSF50998">
    <property type="entry name" value="Quinoprotein alcohol dehydrogenase-like"/>
    <property type="match status" value="1"/>
</dbReference>
<feature type="domain" description="Pyrrolo-quinoline quinone repeat" evidence="7">
    <location>
        <begin position="524"/>
        <end position="585"/>
    </location>
</feature>
<dbReference type="SUPFAM" id="SSF49503">
    <property type="entry name" value="Cupredoxins"/>
    <property type="match status" value="1"/>
</dbReference>
<evidence type="ECO:0000256" key="1">
    <source>
        <dbReference type="ARBA" id="ARBA00001931"/>
    </source>
</evidence>
<comment type="caution">
    <text evidence="8">The sequence shown here is derived from an EMBL/GenBank/DDBJ whole genome shotgun (WGS) entry which is preliminary data.</text>
</comment>
<dbReference type="Proteomes" id="UP001242045">
    <property type="component" value="Unassembled WGS sequence"/>
</dbReference>
<proteinExistence type="inferred from homology"/>
<evidence type="ECO:0000313" key="8">
    <source>
        <dbReference type="EMBL" id="MDP9895890.1"/>
    </source>
</evidence>
<feature type="domain" description="Pyrrolo-quinoline quinone repeat" evidence="7">
    <location>
        <begin position="79"/>
        <end position="492"/>
    </location>
</feature>
<evidence type="ECO:0000313" key="9">
    <source>
        <dbReference type="Proteomes" id="UP001242045"/>
    </source>
</evidence>
<dbReference type="PROSITE" id="PS51257">
    <property type="entry name" value="PROKAR_LIPOPROTEIN"/>
    <property type="match status" value="1"/>
</dbReference>
<reference evidence="8" key="1">
    <citation type="submission" date="2023-07" db="EMBL/GenBank/DDBJ databases">
        <title>Sorghum-associated microbial communities from plants grown in Nebraska, USA.</title>
        <authorList>
            <person name="Schachtman D."/>
        </authorList>
    </citation>
    <scope>NUCLEOTIDE SEQUENCE</scope>
    <source>
        <strain evidence="8">DS3754</strain>
    </source>
</reference>
<evidence type="ECO:0000256" key="2">
    <source>
        <dbReference type="ARBA" id="ARBA00004418"/>
    </source>
</evidence>
<dbReference type="GO" id="GO:0042597">
    <property type="term" value="C:periplasmic space"/>
    <property type="evidence" value="ECO:0007669"/>
    <property type="project" value="UniProtKB-SubCell"/>
</dbReference>
<dbReference type="InterPro" id="IPR002372">
    <property type="entry name" value="PQQ_rpt_dom"/>
</dbReference>
<dbReference type="InterPro" id="IPR018391">
    <property type="entry name" value="PQQ_b-propeller_rpt"/>
</dbReference>
<evidence type="ECO:0000256" key="5">
    <source>
        <dbReference type="SAM" id="MobiDB-lite"/>
    </source>
</evidence>
<feature type="chain" id="PRO_5043970163" evidence="6">
    <location>
        <begin position="18"/>
        <end position="741"/>
    </location>
</feature>
<organism evidence="8 9">
    <name type="scientific">Variovorax boronicumulans</name>
    <dbReference type="NCBI Taxonomy" id="436515"/>
    <lineage>
        <taxon>Bacteria</taxon>
        <taxon>Pseudomonadati</taxon>
        <taxon>Pseudomonadota</taxon>
        <taxon>Betaproteobacteria</taxon>
        <taxon>Burkholderiales</taxon>
        <taxon>Comamonadaceae</taxon>
        <taxon>Variovorax</taxon>
    </lineage>
</organism>
<protein>
    <submittedName>
        <fullName evidence="8">Alcohol dehydrogenase (Cytochrome c)</fullName>
        <ecNumber evidence="8">1.1.2.8</ecNumber>
    </submittedName>
</protein>
<feature type="signal peptide" evidence="6">
    <location>
        <begin position="1"/>
        <end position="17"/>
    </location>
</feature>
<dbReference type="InterPro" id="IPR008972">
    <property type="entry name" value="Cupredoxin"/>
</dbReference>
<feature type="compositionally biased region" description="Pro residues" evidence="5">
    <location>
        <begin position="37"/>
        <end position="61"/>
    </location>
</feature>
<gene>
    <name evidence="8" type="ORF">J2W31_005017</name>
</gene>
<dbReference type="Gene3D" id="2.140.10.10">
    <property type="entry name" value="Quinoprotein alcohol dehydrogenase-like superfamily"/>
    <property type="match status" value="1"/>
</dbReference>
<keyword evidence="4 8" id="KW-0560">Oxidoreductase</keyword>
<comment type="similarity">
    <text evidence="3">Belongs to the bacterial PQQ dehydrogenase family.</text>
</comment>
<dbReference type="GO" id="GO:0052934">
    <property type="term" value="F:alcohol dehydrogenase (cytochrome c) activity"/>
    <property type="evidence" value="ECO:0007669"/>
    <property type="project" value="UniProtKB-EC"/>
</dbReference>
<dbReference type="Gene3D" id="2.60.40.420">
    <property type="entry name" value="Cupredoxins - blue copper proteins"/>
    <property type="match status" value="1"/>
</dbReference>
<feature type="region of interest" description="Disordered" evidence="5">
    <location>
        <begin position="36"/>
        <end position="68"/>
    </location>
</feature>
<keyword evidence="6" id="KW-0732">Signal</keyword>